<dbReference type="SUPFAM" id="SSF52980">
    <property type="entry name" value="Restriction endonuclease-like"/>
    <property type="match status" value="1"/>
</dbReference>
<accession>A0ABW0NQN3</accession>
<sequence>MSNALQTIDAHGGLAAAHELQLNGVRRVDIDRDLTRGRIQRVRQGWYARVSLDPVLARAARVGGRLTCSSALARRGVWVHDDQHLHVAVAGNACRLRSPDAAGRRLQHTDPVTVHWNDSGGRSRLLADDLSALAALCGCAAPDLVTATADSLLRAVPHQAVPEMRSELEALADRQSPRYGRALRAADGICESGIETLFWLRMQALRPRRQVRIPGVGRVDFLLGDRLVIEVDGREFHSSPDSFEADRRRDAALSSLGYRVLRFSYRQIMHDWEAVASAVWAAVARGDRY</sequence>
<dbReference type="InterPro" id="IPR011335">
    <property type="entry name" value="Restrct_endonuc-II-like"/>
</dbReference>
<dbReference type="InterPro" id="IPR007569">
    <property type="entry name" value="DUF559"/>
</dbReference>
<evidence type="ECO:0000313" key="2">
    <source>
        <dbReference type="EMBL" id="MFC5502846.1"/>
    </source>
</evidence>
<dbReference type="GO" id="GO:0004519">
    <property type="term" value="F:endonuclease activity"/>
    <property type="evidence" value="ECO:0007669"/>
    <property type="project" value="UniProtKB-KW"/>
</dbReference>
<dbReference type="Gene3D" id="3.40.960.10">
    <property type="entry name" value="VSR Endonuclease"/>
    <property type="match status" value="1"/>
</dbReference>
<comment type="caution">
    <text evidence="2">The sequence shown here is derived from an EMBL/GenBank/DDBJ whole genome shotgun (WGS) entry which is preliminary data.</text>
</comment>
<evidence type="ECO:0000313" key="3">
    <source>
        <dbReference type="Proteomes" id="UP001596039"/>
    </source>
</evidence>
<organism evidence="2 3">
    <name type="scientific">Lysinimonas soli</name>
    <dbReference type="NCBI Taxonomy" id="1074233"/>
    <lineage>
        <taxon>Bacteria</taxon>
        <taxon>Bacillati</taxon>
        <taxon>Actinomycetota</taxon>
        <taxon>Actinomycetes</taxon>
        <taxon>Micrococcales</taxon>
        <taxon>Microbacteriaceae</taxon>
        <taxon>Lysinimonas</taxon>
    </lineage>
</organism>
<dbReference type="PANTHER" id="PTHR38590:SF1">
    <property type="entry name" value="BLL0828 PROTEIN"/>
    <property type="match status" value="1"/>
</dbReference>
<dbReference type="Pfam" id="PF04480">
    <property type="entry name" value="DUF559"/>
    <property type="match status" value="1"/>
</dbReference>
<name>A0ABW0NQN3_9MICO</name>
<dbReference type="EMBL" id="JBHSMG010000002">
    <property type="protein sequence ID" value="MFC5502846.1"/>
    <property type="molecule type" value="Genomic_DNA"/>
</dbReference>
<reference evidence="3" key="1">
    <citation type="journal article" date="2019" name="Int. J. Syst. Evol. Microbiol.">
        <title>The Global Catalogue of Microorganisms (GCM) 10K type strain sequencing project: providing services to taxonomists for standard genome sequencing and annotation.</title>
        <authorList>
            <consortium name="The Broad Institute Genomics Platform"/>
            <consortium name="The Broad Institute Genome Sequencing Center for Infectious Disease"/>
            <person name="Wu L."/>
            <person name="Ma J."/>
        </authorList>
    </citation>
    <scope>NUCLEOTIDE SEQUENCE [LARGE SCALE GENOMIC DNA]</scope>
    <source>
        <strain evidence="3">CGMCC 4.6997</strain>
    </source>
</reference>
<dbReference type="PANTHER" id="PTHR38590">
    <property type="entry name" value="BLL0828 PROTEIN"/>
    <property type="match status" value="1"/>
</dbReference>
<keyword evidence="3" id="KW-1185">Reference proteome</keyword>
<gene>
    <name evidence="2" type="ORF">ACFPJ4_11400</name>
</gene>
<feature type="domain" description="DUF559" evidence="1">
    <location>
        <begin position="200"/>
        <end position="282"/>
    </location>
</feature>
<evidence type="ECO:0000259" key="1">
    <source>
        <dbReference type="Pfam" id="PF04480"/>
    </source>
</evidence>
<keyword evidence="2" id="KW-0255">Endonuclease</keyword>
<dbReference type="Proteomes" id="UP001596039">
    <property type="component" value="Unassembled WGS sequence"/>
</dbReference>
<protein>
    <submittedName>
        <fullName evidence="2">Endonuclease domain-containing protein</fullName>
    </submittedName>
</protein>
<dbReference type="RefSeq" id="WP_386740546.1">
    <property type="nucleotide sequence ID" value="NZ_JBHSMG010000002.1"/>
</dbReference>
<keyword evidence="2" id="KW-0378">Hydrolase</keyword>
<keyword evidence="2" id="KW-0540">Nuclease</keyword>
<proteinExistence type="predicted"/>
<dbReference type="InterPro" id="IPR047216">
    <property type="entry name" value="Endonuclease_DUF559_bact"/>
</dbReference>